<evidence type="ECO:0000256" key="1">
    <source>
        <dbReference type="SAM" id="MobiDB-lite"/>
    </source>
</evidence>
<protein>
    <submittedName>
        <fullName evidence="3">CHAT domain-containing protein</fullName>
    </submittedName>
</protein>
<reference evidence="4" key="1">
    <citation type="journal article" date="2019" name="Int. J. Syst. Evol. Microbiol.">
        <title>The Global Catalogue of Microorganisms (GCM) 10K type strain sequencing project: providing services to taxonomists for standard genome sequencing and annotation.</title>
        <authorList>
            <consortium name="The Broad Institute Genomics Platform"/>
            <consortium name="The Broad Institute Genome Sequencing Center for Infectious Disease"/>
            <person name="Wu L."/>
            <person name="Ma J."/>
        </authorList>
    </citation>
    <scope>NUCLEOTIDE SEQUENCE [LARGE SCALE GENOMIC DNA]</scope>
    <source>
        <strain evidence="4">JCM 31037</strain>
    </source>
</reference>
<dbReference type="Pfam" id="PF12770">
    <property type="entry name" value="CHAT"/>
    <property type="match status" value="1"/>
</dbReference>
<dbReference type="RefSeq" id="WP_377572362.1">
    <property type="nucleotide sequence ID" value="NZ_JBHTMP010000029.1"/>
</dbReference>
<dbReference type="EMBL" id="JBHTMP010000029">
    <property type="protein sequence ID" value="MFD1323210.1"/>
    <property type="molecule type" value="Genomic_DNA"/>
</dbReference>
<accession>A0ABW3YIA0</accession>
<dbReference type="InterPro" id="IPR024983">
    <property type="entry name" value="CHAT_dom"/>
</dbReference>
<dbReference type="Proteomes" id="UP001597260">
    <property type="component" value="Unassembled WGS sequence"/>
</dbReference>
<sequence>MPTPDYLRDQLAKLQKEEADLSAKQSAERTAGAKGRDTAHRKREQAGRRTTSVATGQRLAREAVRAEQDAAKHETKAADFGKKAAAVTKKAAAVAKSLRQAEESLRRTRDRDDQRRRREELAHARRVAEVARPVVSLQPAAPKPEPLRVAYLTASPEGEEHLRVDREVREVREAIRGTLHRDLVTIEPWPAATFDDLFHALNNQRPHVVHFSGHSSSAGLFLDGTDSVNPDGIDVDFAMLARLLKGTDTPPTVLVLNSCESFDGAETLLDAVPVVVAMVDEISDMAAKAFAVKFYTAVARGQSLASALAQGQTAIEFLTGEGSTPEVLTRPGIEPTEVVLVTVPTV</sequence>
<proteinExistence type="predicted"/>
<evidence type="ECO:0000259" key="2">
    <source>
        <dbReference type="Pfam" id="PF12770"/>
    </source>
</evidence>
<feature type="domain" description="CHAT" evidence="2">
    <location>
        <begin position="87"/>
        <end position="314"/>
    </location>
</feature>
<evidence type="ECO:0000313" key="3">
    <source>
        <dbReference type="EMBL" id="MFD1323210.1"/>
    </source>
</evidence>
<name>A0ABW3YIA0_9ACTN</name>
<feature type="region of interest" description="Disordered" evidence="1">
    <location>
        <begin position="99"/>
        <end position="120"/>
    </location>
</feature>
<organism evidence="3 4">
    <name type="scientific">Micromonospora sonneratiae</name>
    <dbReference type="NCBI Taxonomy" id="1184706"/>
    <lineage>
        <taxon>Bacteria</taxon>
        <taxon>Bacillati</taxon>
        <taxon>Actinomycetota</taxon>
        <taxon>Actinomycetes</taxon>
        <taxon>Micromonosporales</taxon>
        <taxon>Micromonosporaceae</taxon>
        <taxon>Micromonospora</taxon>
    </lineage>
</organism>
<gene>
    <name evidence="3" type="ORF">ACFQ4H_19150</name>
</gene>
<comment type="caution">
    <text evidence="3">The sequence shown here is derived from an EMBL/GenBank/DDBJ whole genome shotgun (WGS) entry which is preliminary data.</text>
</comment>
<evidence type="ECO:0000313" key="4">
    <source>
        <dbReference type="Proteomes" id="UP001597260"/>
    </source>
</evidence>
<feature type="region of interest" description="Disordered" evidence="1">
    <location>
        <begin position="15"/>
        <end position="82"/>
    </location>
</feature>
<feature type="compositionally biased region" description="Basic and acidic residues" evidence="1">
    <location>
        <begin position="59"/>
        <end position="82"/>
    </location>
</feature>
<keyword evidence="4" id="KW-1185">Reference proteome</keyword>